<dbReference type="Proteomes" id="UP000199137">
    <property type="component" value="Unassembled WGS sequence"/>
</dbReference>
<dbReference type="InterPro" id="IPR050539">
    <property type="entry name" value="ThrE_Dicarb/AminoAcid_Exp"/>
</dbReference>
<keyword evidence="3 8" id="KW-0812">Transmembrane</keyword>
<name>A0A1I5GIE9_9PSEU</name>
<feature type="transmembrane region" description="Helical" evidence="8">
    <location>
        <begin position="339"/>
        <end position="356"/>
    </location>
</feature>
<feature type="transmembrane region" description="Helical" evidence="8">
    <location>
        <begin position="389"/>
        <end position="407"/>
    </location>
</feature>
<dbReference type="Proteomes" id="UP000470404">
    <property type="component" value="Unassembled WGS sequence"/>
</dbReference>
<comment type="similarity">
    <text evidence="6">Belongs to the ThrE exporter (TC 2.A.79) family.</text>
</comment>
<reference evidence="12 13" key="1">
    <citation type="submission" date="2016-10" db="EMBL/GenBank/DDBJ databases">
        <authorList>
            <person name="de Groot N.N."/>
        </authorList>
    </citation>
    <scope>NUCLEOTIDE SEQUENCE [LARGE SCALE GENOMIC DNA]</scope>
    <source>
        <strain evidence="12 13">DSM 44637</strain>
    </source>
</reference>
<proteinExistence type="inferred from homology"/>
<dbReference type="Pfam" id="PF06738">
    <property type="entry name" value="ThrE"/>
    <property type="match status" value="1"/>
</dbReference>
<protein>
    <submittedName>
        <fullName evidence="11">Threonine/serine exporter family protein</fullName>
    </submittedName>
    <submittedName>
        <fullName evidence="12">Uncharacterized membrane protein YjjP, DUF1212 family</fullName>
    </submittedName>
</protein>
<evidence type="ECO:0000259" key="9">
    <source>
        <dbReference type="Pfam" id="PF06738"/>
    </source>
</evidence>
<evidence type="ECO:0000256" key="6">
    <source>
        <dbReference type="ARBA" id="ARBA00034125"/>
    </source>
</evidence>
<feature type="domain" description="Threonine/serine exporter-like N-terminal" evidence="9">
    <location>
        <begin position="74"/>
        <end position="317"/>
    </location>
</feature>
<accession>A0A1I5GIE9</accession>
<feature type="transmembrane region" description="Helical" evidence="8">
    <location>
        <begin position="263"/>
        <end position="282"/>
    </location>
</feature>
<feature type="region of interest" description="Disordered" evidence="7">
    <location>
        <begin position="1"/>
        <end position="30"/>
    </location>
</feature>
<dbReference type="AlphaFoldDB" id="A0A1I5GIE9"/>
<dbReference type="RefSeq" id="WP_067576783.1">
    <property type="nucleotide sequence ID" value="NZ_FOWC01000001.1"/>
</dbReference>
<feature type="transmembrane region" description="Helical" evidence="8">
    <location>
        <begin position="449"/>
        <end position="470"/>
    </location>
</feature>
<dbReference type="OrthoDB" id="9763957at2"/>
<feature type="transmembrane region" description="Helical" evidence="8">
    <location>
        <begin position="363"/>
        <end position="383"/>
    </location>
</feature>
<reference evidence="11 14" key="2">
    <citation type="submission" date="2020-01" db="EMBL/GenBank/DDBJ databases">
        <title>Insect and environment-associated Actinomycetes.</title>
        <authorList>
            <person name="Currrie C."/>
            <person name="Chevrette M."/>
            <person name="Carlson C."/>
            <person name="Stubbendieck R."/>
            <person name="Wendt-Pienkowski E."/>
        </authorList>
    </citation>
    <scope>NUCLEOTIDE SEQUENCE [LARGE SCALE GENOMIC DNA]</scope>
    <source>
        <strain evidence="11 14">SID8386</strain>
    </source>
</reference>
<dbReference type="InterPro" id="IPR024528">
    <property type="entry name" value="ThrE_2"/>
</dbReference>
<dbReference type="InterPro" id="IPR010619">
    <property type="entry name" value="ThrE-like_N"/>
</dbReference>
<dbReference type="GO" id="GO:0022857">
    <property type="term" value="F:transmembrane transporter activity"/>
    <property type="evidence" value="ECO:0007669"/>
    <property type="project" value="InterPro"/>
</dbReference>
<dbReference type="PANTHER" id="PTHR34390">
    <property type="entry name" value="UPF0442 PROTEIN YJJB-RELATED"/>
    <property type="match status" value="1"/>
</dbReference>
<evidence type="ECO:0000256" key="3">
    <source>
        <dbReference type="ARBA" id="ARBA00022692"/>
    </source>
</evidence>
<dbReference type="Pfam" id="PF12821">
    <property type="entry name" value="ThrE_2"/>
    <property type="match status" value="1"/>
</dbReference>
<evidence type="ECO:0000256" key="1">
    <source>
        <dbReference type="ARBA" id="ARBA00004651"/>
    </source>
</evidence>
<organism evidence="12 13">
    <name type="scientific">Amycolatopsis rubida</name>
    <dbReference type="NCBI Taxonomy" id="112413"/>
    <lineage>
        <taxon>Bacteria</taxon>
        <taxon>Bacillati</taxon>
        <taxon>Actinomycetota</taxon>
        <taxon>Actinomycetes</taxon>
        <taxon>Pseudonocardiales</taxon>
        <taxon>Pseudonocardiaceae</taxon>
        <taxon>Amycolatopsis</taxon>
    </lineage>
</organism>
<keyword evidence="5 8" id="KW-0472">Membrane</keyword>
<evidence type="ECO:0000313" key="12">
    <source>
        <dbReference type="EMBL" id="SFO35775.1"/>
    </source>
</evidence>
<keyword evidence="14" id="KW-1185">Reference proteome</keyword>
<evidence type="ECO:0000259" key="10">
    <source>
        <dbReference type="Pfam" id="PF12821"/>
    </source>
</evidence>
<evidence type="ECO:0000256" key="4">
    <source>
        <dbReference type="ARBA" id="ARBA00022989"/>
    </source>
</evidence>
<evidence type="ECO:0000313" key="13">
    <source>
        <dbReference type="Proteomes" id="UP000199137"/>
    </source>
</evidence>
<evidence type="ECO:0000256" key="8">
    <source>
        <dbReference type="SAM" id="Phobius"/>
    </source>
</evidence>
<dbReference type="GO" id="GO:0005886">
    <property type="term" value="C:plasma membrane"/>
    <property type="evidence" value="ECO:0007669"/>
    <property type="project" value="UniProtKB-SubCell"/>
</dbReference>
<evidence type="ECO:0000313" key="14">
    <source>
        <dbReference type="Proteomes" id="UP000470404"/>
    </source>
</evidence>
<evidence type="ECO:0000256" key="7">
    <source>
        <dbReference type="SAM" id="MobiDB-lite"/>
    </source>
</evidence>
<dbReference type="PANTHER" id="PTHR34390:SF2">
    <property type="entry name" value="SUCCINATE TRANSPORTER SUBUNIT YJJP-RELATED"/>
    <property type="match status" value="1"/>
</dbReference>
<evidence type="ECO:0000313" key="11">
    <source>
        <dbReference type="EMBL" id="NEC62553.1"/>
    </source>
</evidence>
<comment type="subcellular location">
    <subcellularLocation>
        <location evidence="1">Cell membrane</location>
        <topology evidence="1">Multi-pass membrane protein</topology>
    </subcellularLocation>
</comment>
<keyword evidence="2" id="KW-1003">Cell membrane</keyword>
<dbReference type="GO" id="GO:0015744">
    <property type="term" value="P:succinate transport"/>
    <property type="evidence" value="ECO:0007669"/>
    <property type="project" value="TreeGrafter"/>
</dbReference>
<evidence type="ECO:0000256" key="5">
    <source>
        <dbReference type="ARBA" id="ARBA00023136"/>
    </source>
</evidence>
<feature type="domain" description="Threonine/Serine exporter ThrE" evidence="10">
    <location>
        <begin position="349"/>
        <end position="467"/>
    </location>
</feature>
<feature type="transmembrane region" description="Helical" evidence="8">
    <location>
        <begin position="230"/>
        <end position="251"/>
    </location>
</feature>
<dbReference type="STRING" id="112413.SAMN05421854_1011629"/>
<keyword evidence="4 8" id="KW-1133">Transmembrane helix</keyword>
<evidence type="ECO:0000256" key="2">
    <source>
        <dbReference type="ARBA" id="ARBA00022475"/>
    </source>
</evidence>
<feature type="transmembrane region" description="Helical" evidence="8">
    <location>
        <begin position="302"/>
        <end position="319"/>
    </location>
</feature>
<feature type="transmembrane region" description="Helical" evidence="8">
    <location>
        <begin position="188"/>
        <end position="218"/>
    </location>
</feature>
<dbReference type="EMBL" id="FOWC01000001">
    <property type="protein sequence ID" value="SFO35775.1"/>
    <property type="molecule type" value="Genomic_DNA"/>
</dbReference>
<dbReference type="EMBL" id="JAAGNC010000214">
    <property type="protein sequence ID" value="NEC62553.1"/>
    <property type="molecule type" value="Genomic_DNA"/>
</dbReference>
<feature type="transmembrane region" description="Helical" evidence="8">
    <location>
        <begin position="412"/>
        <end position="429"/>
    </location>
</feature>
<gene>
    <name evidence="11" type="ORF">G3I59_44905</name>
    <name evidence="12" type="ORF">SAMN05421854_1011629</name>
</gene>
<sequence>MKINERAGQGAARRRWPVLEPPHPRSNQRHRPNMLRRRAWHILEAPTAEQPAVESEEAIGPKPPDDATVNFVLDLTLRIGEVQMSSGAGASDVTATILALTSALGLPHCEVDVIFTSITVTCHRGTDLAPVTALRVVRSRSLDYTRLTETEALVRRIVRGHTGAEEAVTELNRITSAPHPYARWTATAAWGGLAGFITLLLGGGLDIALVAMVISAAVDRIGRLLNKVNLPFFFQQVVGGLFATLSAMVIVSSNILTTDRPTLVVAAAVTVLLSGLSTVSAVQDGITGYYVTASGRTMETALMSAGLIAGVVLALRLAVMLELPRTPLPDVPASTAQHLPIIVVGGAGAAACFALASYSKLRAMLVAAAAGGIGALVYGALLVATLDAVSASAIAATLVGFCGGVMARRLKVTPLVVAVSGITPLLPGLSTYRGLYQLAVSPGGNISTLMTAVAIGLALAAGVVLGEYLAQPVRTGLGRLERKLSGPRLAGPMEPTERRLE</sequence>